<dbReference type="GO" id="GO:0022857">
    <property type="term" value="F:transmembrane transporter activity"/>
    <property type="evidence" value="ECO:0007669"/>
    <property type="project" value="InterPro"/>
</dbReference>
<dbReference type="GO" id="GO:0005886">
    <property type="term" value="C:plasma membrane"/>
    <property type="evidence" value="ECO:0007669"/>
    <property type="project" value="UniProtKB-SubCell"/>
</dbReference>
<evidence type="ECO:0000313" key="7">
    <source>
        <dbReference type="EMBL" id="CCH49230.1"/>
    </source>
</evidence>
<feature type="transmembrane region" description="Helical" evidence="6">
    <location>
        <begin position="12"/>
        <end position="34"/>
    </location>
</feature>
<evidence type="ECO:0000256" key="6">
    <source>
        <dbReference type="SAM" id="Phobius"/>
    </source>
</evidence>
<feature type="transmembrane region" description="Helical" evidence="6">
    <location>
        <begin position="147"/>
        <end position="168"/>
    </location>
</feature>
<sequence>MNQRKIGTLSLCCMMIGSILGAGIIVLPPMAIAVAGDWALVGWALISLFGIALAYVFARIGILLPGEGGAANAVEYAFGPAAKQFSAYALICALFFGPAAVVLTIVTYLPPEIAPQTELGQAVAGGIIQVVCAGLILSGLRNMSRITLVLASSATGLLLTGAGLVLVFHSQAPTALPEFDSGTMGYTMLLLFWAVVGWEVVGNYGDEVVDPRRTVPRAAILAACIIGLVFMAVAAGLQYGQFPVEAGHGVAALLYPLFGVYAPWVNAAMTAGLCMTTYLVVVGAVSRLVAHLSQETGLPDVLNRRNCFGIPWVVITGYTCIHLFLFCMVGAGFFDLAMLVAVADGFFLTNALLCTVAAVRIFSSPLPKGIAGILSLGILAVLLQSHWQVIVVIGFLAFWVMTKARRSTFLARFQTSRDSR</sequence>
<keyword evidence="3 6" id="KW-0812">Transmembrane</keyword>
<reference evidence="8" key="2">
    <citation type="journal article" date="2013" name="Stand. Genomic Sci.">
        <title>Complete genome sequence of Desulfocapsa sulfexigens, a marine deltaproteobacterium specialized in disproportionating inorganic sulfur compounds.</title>
        <authorList>
            <person name="Finster K.W."/>
            <person name="Kjeldsen K.U."/>
            <person name="Kube M."/>
            <person name="Reinhardt R."/>
            <person name="Mussmann M."/>
            <person name="Amann R."/>
            <person name="Schreiber L."/>
        </authorList>
    </citation>
    <scope>NUCLEOTIDE SEQUENCE [LARGE SCALE GENOMIC DNA]</scope>
    <source>
        <strain evidence="8">DSM 10523 / SB164P1</strain>
    </source>
</reference>
<dbReference type="InterPro" id="IPR002293">
    <property type="entry name" value="AA/rel_permease1"/>
</dbReference>
<evidence type="ECO:0000313" key="8">
    <source>
        <dbReference type="Proteomes" id="UP000011724"/>
    </source>
</evidence>
<keyword evidence="4 6" id="KW-1133">Transmembrane helix</keyword>
<dbReference type="InterPro" id="IPR050367">
    <property type="entry name" value="APC_superfamily"/>
</dbReference>
<dbReference type="HOGENOM" id="CLU_007946_18_0_7"/>
<dbReference type="eggNOG" id="COG0531">
    <property type="taxonomic scope" value="Bacteria"/>
</dbReference>
<dbReference type="PANTHER" id="PTHR42770">
    <property type="entry name" value="AMINO ACID TRANSPORTER-RELATED"/>
    <property type="match status" value="1"/>
</dbReference>
<dbReference type="AlphaFoldDB" id="M1WM98"/>
<accession>M1WM98</accession>
<feature type="transmembrane region" description="Helical" evidence="6">
    <location>
        <begin position="218"/>
        <end position="240"/>
    </location>
</feature>
<dbReference type="Pfam" id="PF13520">
    <property type="entry name" value="AA_permease_2"/>
    <property type="match status" value="1"/>
</dbReference>
<keyword evidence="8" id="KW-1185">Reference proteome</keyword>
<evidence type="ECO:0000256" key="3">
    <source>
        <dbReference type="ARBA" id="ARBA00022692"/>
    </source>
</evidence>
<evidence type="ECO:0000256" key="1">
    <source>
        <dbReference type="ARBA" id="ARBA00004651"/>
    </source>
</evidence>
<feature type="transmembrane region" description="Helical" evidence="6">
    <location>
        <begin position="40"/>
        <end position="64"/>
    </location>
</feature>
<dbReference type="PIRSF" id="PIRSF006060">
    <property type="entry name" value="AA_transporter"/>
    <property type="match status" value="1"/>
</dbReference>
<gene>
    <name evidence="7" type="ordered locus">BN4_11995</name>
</gene>
<feature type="transmembrane region" description="Helical" evidence="6">
    <location>
        <begin position="121"/>
        <end position="140"/>
    </location>
</feature>
<dbReference type="Proteomes" id="UP000011724">
    <property type="component" value="Chromosome"/>
</dbReference>
<keyword evidence="5 6" id="KW-0472">Membrane</keyword>
<evidence type="ECO:0000256" key="4">
    <source>
        <dbReference type="ARBA" id="ARBA00022989"/>
    </source>
</evidence>
<dbReference type="BioCyc" id="DPIE1322246:BN4_RS10030-MONOMER"/>
<proteinExistence type="predicted"/>
<feature type="transmembrane region" description="Helical" evidence="6">
    <location>
        <begin position="310"/>
        <end position="334"/>
    </location>
</feature>
<comment type="subcellular location">
    <subcellularLocation>
        <location evidence="1">Cell membrane</location>
        <topology evidence="1">Multi-pass membrane protein</topology>
    </subcellularLocation>
</comment>
<dbReference type="PATRIC" id="fig|879567.3.peg.2121"/>
<name>M1WM98_PSEP2</name>
<feature type="transmembrane region" description="Helical" evidence="6">
    <location>
        <begin position="271"/>
        <end position="290"/>
    </location>
</feature>
<organism evidence="7 8">
    <name type="scientific">Pseudodesulfovibrio piezophilus (strain DSM 21447 / JCM 15486 / C1TLV30)</name>
    <name type="common">Desulfovibrio piezophilus</name>
    <dbReference type="NCBI Taxonomy" id="1322246"/>
    <lineage>
        <taxon>Bacteria</taxon>
        <taxon>Pseudomonadati</taxon>
        <taxon>Thermodesulfobacteriota</taxon>
        <taxon>Desulfovibrionia</taxon>
        <taxon>Desulfovibrionales</taxon>
        <taxon>Desulfovibrionaceae</taxon>
    </lineage>
</organism>
<evidence type="ECO:0000256" key="5">
    <source>
        <dbReference type="ARBA" id="ARBA00023136"/>
    </source>
</evidence>
<dbReference type="EMBL" id="FO203427">
    <property type="protein sequence ID" value="CCH49230.1"/>
    <property type="molecule type" value="Genomic_DNA"/>
</dbReference>
<dbReference type="OrthoDB" id="178667at2"/>
<dbReference type="PANTHER" id="PTHR42770:SF13">
    <property type="entry name" value="L-METHIONINE_BRANCHED-CHAIN AMINO ACID EXPORTER YJEH"/>
    <property type="match status" value="1"/>
</dbReference>
<dbReference type="KEGG" id="dpi:BN4_11995"/>
<dbReference type="Gene3D" id="1.20.1740.10">
    <property type="entry name" value="Amino acid/polyamine transporter I"/>
    <property type="match status" value="1"/>
</dbReference>
<protein>
    <submittedName>
        <fullName evidence="7">Amino acid permease-associated protein</fullName>
    </submittedName>
</protein>
<dbReference type="RefSeq" id="WP_015415274.1">
    <property type="nucleotide sequence ID" value="NC_020409.1"/>
</dbReference>
<feature type="transmembrane region" description="Helical" evidence="6">
    <location>
        <begin position="85"/>
        <end position="109"/>
    </location>
</feature>
<feature type="transmembrane region" description="Helical" evidence="6">
    <location>
        <begin position="369"/>
        <end position="402"/>
    </location>
</feature>
<keyword evidence="2" id="KW-1003">Cell membrane</keyword>
<reference evidence="7 8" key="1">
    <citation type="journal article" date="2013" name="PLoS ONE">
        <title>The first genomic and proteomic characterization of a deep-sea sulfate reducer: insights into the piezophilic lifestyle of Desulfovibrio piezophilus.</title>
        <authorList>
            <person name="Pradel N."/>
            <person name="Ji B."/>
            <person name="Gimenez G."/>
            <person name="Talla E."/>
            <person name="Lenoble P."/>
            <person name="Garel M."/>
            <person name="Tamburini C."/>
            <person name="Fourquet P."/>
            <person name="Lebrun R."/>
            <person name="Bertin P."/>
            <person name="Denis Y."/>
            <person name="Pophillat M."/>
            <person name="Barbe V."/>
            <person name="Ollivier B."/>
            <person name="Dolla A."/>
        </authorList>
    </citation>
    <scope>NUCLEOTIDE SEQUENCE [LARGE SCALE GENOMIC DNA]</scope>
    <source>
        <strain evidence="8">DSM 10523 / SB164P1</strain>
    </source>
</reference>
<evidence type="ECO:0000256" key="2">
    <source>
        <dbReference type="ARBA" id="ARBA00022475"/>
    </source>
</evidence>
<feature type="transmembrane region" description="Helical" evidence="6">
    <location>
        <begin position="188"/>
        <end position="206"/>
    </location>
</feature>
<dbReference type="STRING" id="1322246.BN4_11995"/>